<name>A0ABR3GLP1_9PEZI</name>
<accession>A0ABR3GLP1</accession>
<dbReference type="InterPro" id="IPR017938">
    <property type="entry name" value="Riboflavin_synthase-like_b-brl"/>
</dbReference>
<dbReference type="Gene3D" id="3.40.50.80">
    <property type="entry name" value="Nucleotide-binding domain of ferredoxin-NADP reductase (FNR) module"/>
    <property type="match status" value="1"/>
</dbReference>
<comment type="caution">
    <text evidence="2">The sequence shown here is derived from an EMBL/GenBank/DDBJ whole genome shotgun (WGS) entry which is preliminary data.</text>
</comment>
<evidence type="ECO:0000259" key="1">
    <source>
        <dbReference type="PROSITE" id="PS51384"/>
    </source>
</evidence>
<dbReference type="PANTHER" id="PTHR42815:SF2">
    <property type="entry name" value="FAD-BINDING, PUTATIVE (AFU_ORTHOLOGUE AFUA_6G07600)-RELATED"/>
    <property type="match status" value="1"/>
</dbReference>
<dbReference type="SUPFAM" id="SSF63380">
    <property type="entry name" value="Riboflavin synthase domain-like"/>
    <property type="match status" value="1"/>
</dbReference>
<gene>
    <name evidence="2" type="ORF">Q9L58_004192</name>
</gene>
<evidence type="ECO:0000313" key="2">
    <source>
        <dbReference type="EMBL" id="KAL0636834.1"/>
    </source>
</evidence>
<dbReference type="Gene3D" id="2.30.110.10">
    <property type="entry name" value="Electron Transport, Fmn-binding Protein, Chain A"/>
    <property type="match status" value="1"/>
</dbReference>
<evidence type="ECO:0000313" key="3">
    <source>
        <dbReference type="Proteomes" id="UP001447188"/>
    </source>
</evidence>
<dbReference type="SUPFAM" id="SSF50475">
    <property type="entry name" value="FMN-binding split barrel"/>
    <property type="match status" value="1"/>
</dbReference>
<dbReference type="Proteomes" id="UP001447188">
    <property type="component" value="Unassembled WGS sequence"/>
</dbReference>
<reference evidence="2 3" key="1">
    <citation type="submission" date="2024-02" db="EMBL/GenBank/DDBJ databases">
        <title>Discinaceae phylogenomics.</title>
        <authorList>
            <person name="Dirks A.C."/>
            <person name="James T.Y."/>
        </authorList>
    </citation>
    <scope>NUCLEOTIDE SEQUENCE [LARGE SCALE GENOMIC DNA]</scope>
    <source>
        <strain evidence="2 3">ACD0624</strain>
    </source>
</reference>
<keyword evidence="3" id="KW-1185">Reference proteome</keyword>
<dbReference type="InterPro" id="IPR012349">
    <property type="entry name" value="Split_barrel_FMN-bd"/>
</dbReference>
<sequence length="597" mass="66474">MFFMEEKDIAFHAGEEKVHNLLHIPPSENPTVPYLHPSSAAFLSQSQLVILGSLDSQYRPWTSLVAGYPGFAKGLNTEYLAISGRVAVGDPILENLGFSGERMVSGLGTNLATRRRVKFFGRVTDGMSKVQKDDGTLQAVLKIEQTLWNCPKYITTRQVAFIPEAASMRPEKRTEIPGGPLSRTALALIQTADIFFITTRNGETDMDTNLRGGPSGFVRLLPSSSTSTPTTIIWPEYSGNRLYQTLGNLAVNPEAGLTFPDFVTGNVLYLTGTAEIITLEAGLQDILPRSDLAVKFTIQESRYLENTLPIRESLSDARRREFSPYNPPVRYLSSEKPQPLVAGGKTTLKAKLVHITPLTPNIAIFRFSFLDQRQARWKAGQHIALEFADAIGHKGYRHMNDSDPKSLNDDYVRTFTVISEPADGSGVDILIRKVGTVTGWMFSLIDKKVKMELGIEVTVRGFGGEFSVAEKGEVNFIAGGVGITPLLSFLKNRNEDDLNVWWTVRLSDIGVVREVLSRYPGLKKGVRVFITGGVEHNLEGFEGMTVFWRRIEKSDLISSKSQGEANWYLCASPELRRKVIGWFEEEGKEVFWEDFGY</sequence>
<protein>
    <recommendedName>
        <fullName evidence="1">FAD-binding FR-type domain-containing protein</fullName>
    </recommendedName>
</protein>
<dbReference type="InterPro" id="IPR039261">
    <property type="entry name" value="FNR_nucleotide-bd"/>
</dbReference>
<proteinExistence type="predicted"/>
<dbReference type="Gene3D" id="2.40.30.10">
    <property type="entry name" value="Translation factors"/>
    <property type="match status" value="1"/>
</dbReference>
<dbReference type="PANTHER" id="PTHR42815">
    <property type="entry name" value="FAD-BINDING, PUTATIVE (AFU_ORTHOLOGUE AFUA_6G07600)-RELATED"/>
    <property type="match status" value="1"/>
</dbReference>
<dbReference type="InterPro" id="IPR017927">
    <property type="entry name" value="FAD-bd_FR_type"/>
</dbReference>
<dbReference type="EMBL" id="JBBBZM010000043">
    <property type="protein sequence ID" value="KAL0636834.1"/>
    <property type="molecule type" value="Genomic_DNA"/>
</dbReference>
<dbReference type="PROSITE" id="PS51384">
    <property type="entry name" value="FAD_FR"/>
    <property type="match status" value="1"/>
</dbReference>
<dbReference type="SUPFAM" id="SSF52343">
    <property type="entry name" value="Ferredoxin reductase-like, C-terminal NADP-linked domain"/>
    <property type="match status" value="1"/>
</dbReference>
<organism evidence="2 3">
    <name type="scientific">Discina gigas</name>
    <dbReference type="NCBI Taxonomy" id="1032678"/>
    <lineage>
        <taxon>Eukaryota</taxon>
        <taxon>Fungi</taxon>
        <taxon>Dikarya</taxon>
        <taxon>Ascomycota</taxon>
        <taxon>Pezizomycotina</taxon>
        <taxon>Pezizomycetes</taxon>
        <taxon>Pezizales</taxon>
        <taxon>Discinaceae</taxon>
        <taxon>Discina</taxon>
    </lineage>
</organism>
<feature type="domain" description="FAD-binding FR-type" evidence="1">
    <location>
        <begin position="345"/>
        <end position="469"/>
    </location>
</feature>